<accession>A0A5E5AX31</accession>
<protein>
    <submittedName>
        <fullName evidence="1">Uncharacterized protein</fullName>
    </submittedName>
</protein>
<dbReference type="InterPro" id="IPR036928">
    <property type="entry name" value="AS_sf"/>
</dbReference>
<dbReference type="Gene3D" id="3.90.1300.10">
    <property type="entry name" value="Amidase signature (AS) domain"/>
    <property type="match status" value="1"/>
</dbReference>
<proteinExistence type="predicted"/>
<dbReference type="Proteomes" id="UP000335538">
    <property type="component" value="Unassembled WGS sequence"/>
</dbReference>
<dbReference type="AlphaFoldDB" id="A0A5E5AX31"/>
<reference evidence="1 2" key="1">
    <citation type="submission" date="2019-08" db="EMBL/GenBank/DDBJ databases">
        <authorList>
            <person name="Peeters C."/>
        </authorList>
    </citation>
    <scope>NUCLEOTIDE SEQUENCE [LARGE SCALE GENOMIC DNA]</scope>
    <source>
        <strain evidence="1 2">LMG 31121</strain>
    </source>
</reference>
<gene>
    <name evidence="1" type="ORF">PSP31121_01331</name>
</gene>
<evidence type="ECO:0000313" key="2">
    <source>
        <dbReference type="Proteomes" id="UP000335538"/>
    </source>
</evidence>
<sequence length="162" mass="17765">MSAAMQHPEQLMPYTRSVFERMQGKTEPEALVRTEELLGEYQRRVQETVFLKGYRALIMPTLGTPLIPAEHGLHPATDTVKLGDRQITGLTFALTWVWNLPGLYPVVSAPAGTGPGNVPIGMQIVSNTLDDLTAFQLAAAYSRAAPPLYTGRGMPDFRSQPV</sequence>
<dbReference type="SUPFAM" id="SSF75304">
    <property type="entry name" value="Amidase signature (AS) enzymes"/>
    <property type="match status" value="1"/>
</dbReference>
<organism evidence="1 2">
    <name type="scientific">Pandoraea sputorum</name>
    <dbReference type="NCBI Taxonomy" id="93222"/>
    <lineage>
        <taxon>Bacteria</taxon>
        <taxon>Pseudomonadati</taxon>
        <taxon>Pseudomonadota</taxon>
        <taxon>Betaproteobacteria</taxon>
        <taxon>Burkholderiales</taxon>
        <taxon>Burkholderiaceae</taxon>
        <taxon>Pandoraea</taxon>
    </lineage>
</organism>
<evidence type="ECO:0000313" key="1">
    <source>
        <dbReference type="EMBL" id="VVE77756.1"/>
    </source>
</evidence>
<name>A0A5E5AX31_9BURK</name>
<dbReference type="EMBL" id="CABPSR010000002">
    <property type="protein sequence ID" value="VVE77756.1"/>
    <property type="molecule type" value="Genomic_DNA"/>
</dbReference>